<protein>
    <recommendedName>
        <fullName evidence="4">Interaptin</fullName>
    </recommendedName>
</protein>
<sequence>MANKNQKLLEAIQRLESEAAKAALDALIQASDDTKFRKAVRAHSEALGLGEDFIAAANVGKDEDLKAAGNDDDSADPEENKIEALRQAAAGKRVMLELEALNTQELQKLSEARDEAELRRLLTASQAFASLRSRADWANLLTEEALERIKEEAGNLAVIKDVQERVAAAEHAIDEGKPRIQAAVANFGAADPGNHVEESLKHLKGMQEEITKLKEKVVANQDLLTDRELKDGLDARLVSMQEALTADIDAVKAKKAELLAFVAAKHAIIQQKAIDAALPANAGAFDNLSPIYADAKKALDAVLQAEELARFVEVDGPEAFDDPVRNAGTEFDKVAKAYATPLAEKIKGLSQAAASVDIRGKATAIDAIDVSTLRLTEAQQALFDIRQKLTGIEQKLKEAEFIERRAATVFQGDAAAQTAFNTKLAAARAEHRQVADKFAELQRKVTAEFGPTVVVSGEKAPTPPKKTLGEAVRLMERDGLMPQFTDTVVLQGRDFYKDIPPGPRGAGVSIAAAAAHPLPSFAGVTLKEGDCIRSTAVFATGQDPRHSQTGGKGYAIIRQDHQAKVTDESINLTAEQKQIVALKMAKMLLANYKPSDGAIIIRCNNASAADTEMANKVYAALLLLKDSNPKLSGITIDSRVPGCTGPGKWTRNSTFIKEHLGDAATSHLTKGDREDAKTQLGALTEAKYATQRATKGWFKSLRTEEVERKIQEGTEFTAKKEGGFGFKP</sequence>
<dbReference type="AlphaFoldDB" id="A0A0W0XHY1"/>
<keyword evidence="1" id="KW-0175">Coiled coil</keyword>
<gene>
    <name evidence="2" type="ORF">Loak_0190</name>
</gene>
<dbReference type="Proteomes" id="UP000054858">
    <property type="component" value="Unassembled WGS sequence"/>
</dbReference>
<accession>A0A0W0XHY1</accession>
<dbReference type="RefSeq" id="WP_147370128.1">
    <property type="nucleotide sequence ID" value="NZ_LCUA01000020.1"/>
</dbReference>
<feature type="coiled-coil region" evidence="1">
    <location>
        <begin position="196"/>
        <end position="223"/>
    </location>
</feature>
<evidence type="ECO:0000313" key="2">
    <source>
        <dbReference type="EMBL" id="KTD44048.1"/>
    </source>
</evidence>
<name>A0A0W0XHY1_9GAMM</name>
<dbReference type="EMBL" id="LNYP01000004">
    <property type="protein sequence ID" value="KTD44048.1"/>
    <property type="molecule type" value="Genomic_DNA"/>
</dbReference>
<evidence type="ECO:0000256" key="1">
    <source>
        <dbReference type="SAM" id="Coils"/>
    </source>
</evidence>
<organism evidence="2 3">
    <name type="scientific">Legionella oakridgensis</name>
    <dbReference type="NCBI Taxonomy" id="29423"/>
    <lineage>
        <taxon>Bacteria</taxon>
        <taxon>Pseudomonadati</taxon>
        <taxon>Pseudomonadota</taxon>
        <taxon>Gammaproteobacteria</taxon>
        <taxon>Legionellales</taxon>
        <taxon>Legionellaceae</taxon>
        <taxon>Legionella</taxon>
    </lineage>
</organism>
<proteinExistence type="predicted"/>
<evidence type="ECO:0000313" key="3">
    <source>
        <dbReference type="Proteomes" id="UP000054858"/>
    </source>
</evidence>
<reference evidence="2 3" key="1">
    <citation type="submission" date="2015-11" db="EMBL/GenBank/DDBJ databases">
        <title>Genomic analysis of 38 Legionella species identifies large and diverse effector repertoires.</title>
        <authorList>
            <person name="Burstein D."/>
            <person name="Amaro F."/>
            <person name="Zusman T."/>
            <person name="Lifshitz Z."/>
            <person name="Cohen O."/>
            <person name="Gilbert J.A."/>
            <person name="Pupko T."/>
            <person name="Shuman H.A."/>
            <person name="Segal G."/>
        </authorList>
    </citation>
    <scope>NUCLEOTIDE SEQUENCE [LARGE SCALE GENOMIC DNA]</scope>
    <source>
        <strain evidence="2 3">Oak Ridge-10</strain>
    </source>
</reference>
<evidence type="ECO:0008006" key="4">
    <source>
        <dbReference type="Google" id="ProtNLM"/>
    </source>
</evidence>
<comment type="caution">
    <text evidence="2">The sequence shown here is derived from an EMBL/GenBank/DDBJ whole genome shotgun (WGS) entry which is preliminary data.</text>
</comment>
<dbReference type="PATRIC" id="fig|29423.5.peg.195"/>